<evidence type="ECO:0000256" key="4">
    <source>
        <dbReference type="ARBA" id="ARBA00022692"/>
    </source>
</evidence>
<evidence type="ECO:0000256" key="9">
    <source>
        <dbReference type="ARBA" id="ARBA00023224"/>
    </source>
</evidence>
<keyword evidence="6 10" id="KW-1133">Transmembrane helix</keyword>
<reference evidence="11" key="1">
    <citation type="journal article" date="2018" name="Insect Mol. Biol.">
        <title>An odorant receptor mediates the attractiveness of cis-jasmone to Campoletis chlorideae, the endoparasitoid of Helicoverpa armigera.</title>
        <authorList>
            <person name="Sun Y.L."/>
            <person name="Dong J.F."/>
            <person name="Ning C."/>
            <person name="Ding P.P."/>
            <person name="Huang L.Q."/>
            <person name="Sun J.G."/>
            <person name="Wang C.Z."/>
        </authorList>
    </citation>
    <scope>NUCLEOTIDE SEQUENCE</scope>
    <source>
        <strain evidence="11">CchlOR62</strain>
    </source>
</reference>
<evidence type="ECO:0000256" key="7">
    <source>
        <dbReference type="ARBA" id="ARBA00023136"/>
    </source>
</evidence>
<keyword evidence="9 10" id="KW-0807">Transducer</keyword>
<keyword evidence="3 10" id="KW-0716">Sensory transduction</keyword>
<dbReference type="GO" id="GO:0005549">
    <property type="term" value="F:odorant binding"/>
    <property type="evidence" value="ECO:0007669"/>
    <property type="project" value="InterPro"/>
</dbReference>
<feature type="transmembrane region" description="Helical" evidence="10">
    <location>
        <begin position="290"/>
        <end position="309"/>
    </location>
</feature>
<sequence length="391" mass="45015">MTDVLEKYKFYEGTLRRALLFTGLWPGSKLKIRHRLLTAYHGIIGIIVACAVINFCHRYFANRDRFMKGLALLLAFFTVFLKTTSFIFYRKRLGDLHHSLAGTFKRDLENEELRPILLSPLLWFYRPTILLASSTWASIALCWFRPLIFIAIQRSKGVTILKWILPFSTVYPWPIDPHTWRYPAHYAFEVYSGICLAIFSSSSDALFGFYVFQISAQLRTLSHRVRKLGSSKNYHQEIRECVNRHEILAKCQAHVNQIYGPVVLWLLITNAVIMCALIYQASHLGFQKAIVVVVYIVMKSVQTLVYGWFGTFLATECDNFREAVYSCDWPGSGEKRLMKDVSILLMYKPFILSACGVANVSVDMFVNVSNTAMSYFFMLRTLDEQKESSGT</sequence>
<dbReference type="InterPro" id="IPR004117">
    <property type="entry name" value="7tm6_olfct_rcpt"/>
</dbReference>
<feature type="transmembrane region" description="Helical" evidence="10">
    <location>
        <begin position="258"/>
        <end position="278"/>
    </location>
</feature>
<keyword evidence="4 10" id="KW-0812">Transmembrane</keyword>
<dbReference type="GO" id="GO:0007165">
    <property type="term" value="P:signal transduction"/>
    <property type="evidence" value="ECO:0007669"/>
    <property type="project" value="UniProtKB-KW"/>
</dbReference>
<dbReference type="Pfam" id="PF02949">
    <property type="entry name" value="7tm_6"/>
    <property type="match status" value="1"/>
</dbReference>
<comment type="subcellular location">
    <subcellularLocation>
        <location evidence="1 10">Cell membrane</location>
        <topology evidence="1 10">Multi-pass membrane protein</topology>
    </subcellularLocation>
</comment>
<reference evidence="11" key="2">
    <citation type="submission" date="2018-01" db="EMBL/GenBank/DDBJ databases">
        <authorList>
            <person name="Gaut B.S."/>
            <person name="Morton B.R."/>
            <person name="Clegg M.T."/>
            <person name="Duvall M.R."/>
        </authorList>
    </citation>
    <scope>NUCLEOTIDE SEQUENCE</scope>
    <source>
        <strain evidence="11">CchlOR62</strain>
    </source>
</reference>
<evidence type="ECO:0000313" key="11">
    <source>
        <dbReference type="EMBL" id="AXM05129.1"/>
    </source>
</evidence>
<name>A0A346D3V9_9HYME</name>
<dbReference type="PANTHER" id="PTHR21137">
    <property type="entry name" value="ODORANT RECEPTOR"/>
    <property type="match status" value="1"/>
</dbReference>
<protein>
    <recommendedName>
        <fullName evidence="10">Odorant receptor</fullName>
    </recommendedName>
</protein>
<evidence type="ECO:0000256" key="8">
    <source>
        <dbReference type="ARBA" id="ARBA00023170"/>
    </source>
</evidence>
<feature type="transmembrane region" description="Helical" evidence="10">
    <location>
        <begin position="123"/>
        <end position="144"/>
    </location>
</feature>
<evidence type="ECO:0000256" key="3">
    <source>
        <dbReference type="ARBA" id="ARBA00022606"/>
    </source>
</evidence>
<comment type="caution">
    <text evidence="10">Lacks conserved residue(s) required for the propagation of feature annotation.</text>
</comment>
<evidence type="ECO:0000256" key="5">
    <source>
        <dbReference type="ARBA" id="ARBA00022725"/>
    </source>
</evidence>
<feature type="transmembrane region" description="Helical" evidence="10">
    <location>
        <begin position="69"/>
        <end position="89"/>
    </location>
</feature>
<evidence type="ECO:0000256" key="2">
    <source>
        <dbReference type="ARBA" id="ARBA00022475"/>
    </source>
</evidence>
<keyword evidence="8 10" id="KW-0675">Receptor</keyword>
<comment type="similarity">
    <text evidence="10">Belongs to the insect chemoreceptor superfamily. Heteromeric odorant receptor channel (TC 1.A.69) family.</text>
</comment>
<dbReference type="EMBL" id="MG859301">
    <property type="protein sequence ID" value="AXM05129.1"/>
    <property type="molecule type" value="mRNA"/>
</dbReference>
<evidence type="ECO:0000256" key="6">
    <source>
        <dbReference type="ARBA" id="ARBA00022989"/>
    </source>
</evidence>
<keyword evidence="7 10" id="KW-0472">Membrane</keyword>
<dbReference type="AlphaFoldDB" id="A0A346D3V9"/>
<keyword evidence="2" id="KW-1003">Cell membrane</keyword>
<proteinExistence type="evidence at transcript level"/>
<dbReference type="GO" id="GO:0005886">
    <property type="term" value="C:plasma membrane"/>
    <property type="evidence" value="ECO:0007669"/>
    <property type="project" value="UniProtKB-SubCell"/>
</dbReference>
<dbReference type="GO" id="GO:0004984">
    <property type="term" value="F:olfactory receptor activity"/>
    <property type="evidence" value="ECO:0007669"/>
    <property type="project" value="InterPro"/>
</dbReference>
<feature type="transmembrane region" description="Helical" evidence="10">
    <location>
        <begin position="39"/>
        <end position="57"/>
    </location>
</feature>
<organism evidence="11">
    <name type="scientific">Campoletis chlorideae</name>
    <dbReference type="NCBI Taxonomy" id="219166"/>
    <lineage>
        <taxon>Eukaryota</taxon>
        <taxon>Metazoa</taxon>
        <taxon>Ecdysozoa</taxon>
        <taxon>Arthropoda</taxon>
        <taxon>Hexapoda</taxon>
        <taxon>Insecta</taxon>
        <taxon>Pterygota</taxon>
        <taxon>Neoptera</taxon>
        <taxon>Endopterygota</taxon>
        <taxon>Hymenoptera</taxon>
        <taxon>Apocrita</taxon>
        <taxon>Ichneumonoidea</taxon>
        <taxon>Ichneumonidae</taxon>
        <taxon>Campopleginae</taxon>
        <taxon>Dusona group</taxon>
        <taxon>Campoletis</taxon>
    </lineage>
</organism>
<keyword evidence="5 10" id="KW-0552">Olfaction</keyword>
<feature type="transmembrane region" description="Helical" evidence="10">
    <location>
        <begin position="190"/>
        <end position="212"/>
    </location>
</feature>
<evidence type="ECO:0000256" key="1">
    <source>
        <dbReference type="ARBA" id="ARBA00004651"/>
    </source>
</evidence>
<evidence type="ECO:0000256" key="10">
    <source>
        <dbReference type="RuleBase" id="RU351113"/>
    </source>
</evidence>
<accession>A0A346D3V9</accession>
<dbReference type="PANTHER" id="PTHR21137:SF35">
    <property type="entry name" value="ODORANT RECEPTOR 19A-RELATED"/>
    <property type="match status" value="1"/>
</dbReference>